<dbReference type="KEGG" id="cuh:BJN34_07445"/>
<dbReference type="GO" id="GO:0003995">
    <property type="term" value="F:acyl-CoA dehydrogenase activity"/>
    <property type="evidence" value="ECO:0007669"/>
    <property type="project" value="TreeGrafter"/>
</dbReference>
<evidence type="ECO:0000256" key="4">
    <source>
        <dbReference type="ARBA" id="ARBA00022827"/>
    </source>
</evidence>
<dbReference type="Gene3D" id="1.10.540.10">
    <property type="entry name" value="Acyl-CoA dehydrogenase/oxidase, N-terminal domain"/>
    <property type="match status" value="1"/>
</dbReference>
<dbReference type="PANTHER" id="PTHR43884">
    <property type="entry name" value="ACYL-COA DEHYDROGENASE"/>
    <property type="match status" value="1"/>
</dbReference>
<evidence type="ECO:0000256" key="3">
    <source>
        <dbReference type="ARBA" id="ARBA00022630"/>
    </source>
</evidence>
<keyword evidence="3" id="KW-0285">Flavoprotein</keyword>
<feature type="domain" description="Acyl-CoA dehydrogenase/oxidase C-terminal" evidence="6">
    <location>
        <begin position="181"/>
        <end position="303"/>
    </location>
</feature>
<evidence type="ECO:0000313" key="7">
    <source>
        <dbReference type="EMBL" id="AQV93726.1"/>
    </source>
</evidence>
<dbReference type="SUPFAM" id="SSF47203">
    <property type="entry name" value="Acyl-CoA dehydrogenase C-terminal domain-like"/>
    <property type="match status" value="1"/>
</dbReference>
<dbReference type="SUPFAM" id="SSF56645">
    <property type="entry name" value="Acyl-CoA dehydrogenase NM domain-like"/>
    <property type="match status" value="1"/>
</dbReference>
<name>A0A1U9ULS6_CUPNE</name>
<dbReference type="Proteomes" id="UP000189627">
    <property type="component" value="Chromosome 1"/>
</dbReference>
<evidence type="ECO:0000256" key="2">
    <source>
        <dbReference type="ARBA" id="ARBA00009347"/>
    </source>
</evidence>
<comment type="similarity">
    <text evidence="2">Belongs to the acyl-CoA dehydrogenase family.</text>
</comment>
<dbReference type="Gene3D" id="1.20.140.10">
    <property type="entry name" value="Butyryl-CoA Dehydrogenase, subunit A, domain 3"/>
    <property type="match status" value="1"/>
</dbReference>
<proteinExistence type="inferred from homology"/>
<dbReference type="OrthoDB" id="2450120at2"/>
<evidence type="ECO:0000259" key="6">
    <source>
        <dbReference type="Pfam" id="PF00441"/>
    </source>
</evidence>
<accession>A0A1U9ULS6</accession>
<dbReference type="InterPro" id="IPR037069">
    <property type="entry name" value="AcylCoA_DH/ox_N_sf"/>
</dbReference>
<dbReference type="InterPro" id="IPR009100">
    <property type="entry name" value="AcylCoA_DH/oxidase_NM_dom_sf"/>
</dbReference>
<dbReference type="InterPro" id="IPR009075">
    <property type="entry name" value="AcylCo_DH/oxidase_C"/>
</dbReference>
<dbReference type="InterPro" id="IPR036250">
    <property type="entry name" value="AcylCo_DH-like_C"/>
</dbReference>
<sequence>MFTEAIEDILRDHATAAAVRAIEGGASPAPLWAALADAGFLELMAPESAGGAALPLHAIGPVFTLFGSHALPLPAAQSIAARALLAPTGKAAPAGMITLAGQCLRGADGTIAAPLLPFGAIADWVLANVEGGMLLLDASQASRQPSGVHGSLAATLVWTARDLPGPVGDHGERVRDCSAAIHAAAIAGAMGRVFDMTLQYCNDRSQFGKSIGKFQAVQHQLSVMAQHVAAAGIAAELAFAGDGPLPARMPVAIAKARTSMAVPLVAATAHALHGAIGVTEEYDLQRYTRRLHEWRMTDGSEAYWNRLAGQALLAQPQATITDFVRETLAA</sequence>
<dbReference type="Pfam" id="PF00441">
    <property type="entry name" value="Acyl-CoA_dh_1"/>
    <property type="match status" value="1"/>
</dbReference>
<comment type="cofactor">
    <cofactor evidence="1">
        <name>FAD</name>
        <dbReference type="ChEBI" id="CHEBI:57692"/>
    </cofactor>
</comment>
<organism evidence="7 8">
    <name type="scientific">Cupriavidus necator</name>
    <name type="common">Alcaligenes eutrophus</name>
    <name type="synonym">Ralstonia eutropha</name>
    <dbReference type="NCBI Taxonomy" id="106590"/>
    <lineage>
        <taxon>Bacteria</taxon>
        <taxon>Pseudomonadati</taxon>
        <taxon>Pseudomonadota</taxon>
        <taxon>Betaproteobacteria</taxon>
        <taxon>Burkholderiales</taxon>
        <taxon>Burkholderiaceae</taxon>
        <taxon>Cupriavidus</taxon>
    </lineage>
</organism>
<evidence type="ECO:0000256" key="1">
    <source>
        <dbReference type="ARBA" id="ARBA00001974"/>
    </source>
</evidence>
<dbReference type="GO" id="GO:0050660">
    <property type="term" value="F:flavin adenine dinucleotide binding"/>
    <property type="evidence" value="ECO:0007669"/>
    <property type="project" value="InterPro"/>
</dbReference>
<keyword evidence="5" id="KW-0560">Oxidoreductase</keyword>
<evidence type="ECO:0000256" key="5">
    <source>
        <dbReference type="ARBA" id="ARBA00023002"/>
    </source>
</evidence>
<reference evidence="8" key="1">
    <citation type="submission" date="2017-02" db="EMBL/GenBank/DDBJ databases">
        <title>Complete genome sequence of Cupriavidus necator strain NH9, a 3-chlorobenzoate degrader.</title>
        <authorList>
            <person name="Moriuchi R."/>
            <person name="Dohra H."/>
            <person name="Ogawa N."/>
        </authorList>
    </citation>
    <scope>NUCLEOTIDE SEQUENCE [LARGE SCALE GENOMIC DNA]</scope>
    <source>
        <strain evidence="8">NH9</strain>
    </source>
</reference>
<evidence type="ECO:0000313" key="8">
    <source>
        <dbReference type="Proteomes" id="UP000189627"/>
    </source>
</evidence>
<protein>
    <submittedName>
        <fullName evidence="7">Acyl-CoA dehydrogenase</fullName>
    </submittedName>
</protein>
<gene>
    <name evidence="7" type="ORF">BJN34_07445</name>
</gene>
<dbReference type="EMBL" id="CP017757">
    <property type="protein sequence ID" value="AQV93726.1"/>
    <property type="molecule type" value="Genomic_DNA"/>
</dbReference>
<dbReference type="RefSeq" id="WP_078196051.1">
    <property type="nucleotide sequence ID" value="NZ_CP017757.2"/>
</dbReference>
<dbReference type="PANTHER" id="PTHR43884:SF20">
    <property type="entry name" value="ACYL-COA DEHYDROGENASE FADE28"/>
    <property type="match status" value="1"/>
</dbReference>
<keyword evidence="4" id="KW-0274">FAD</keyword>
<dbReference type="AlphaFoldDB" id="A0A1U9ULS6"/>